<dbReference type="PANTHER" id="PTHR33872">
    <property type="entry name" value="DNA POLYMERASE EPSILON CATALYTIC SUBUNIT A"/>
    <property type="match status" value="1"/>
</dbReference>
<sequence>QLRKLFAQMGSLMAGWDSPVLDPKLVKFQRNWSLTKGEIKAYWKSKKETEEEHLRDIYGSPNSTEAEVQISFTSPQVLFYFTFLFSKLVLVFDMTGEDIHGYKAPEIKFITKRKIHGHGRGIEFGEVHRHKK</sequence>
<dbReference type="AlphaFoldDB" id="A0AAN8W118"/>
<dbReference type="Proteomes" id="UP001370490">
    <property type="component" value="Unassembled WGS sequence"/>
</dbReference>
<gene>
    <name evidence="1" type="ORF">RJ641_029007</name>
</gene>
<accession>A0AAN8W118</accession>
<organism evidence="1 2">
    <name type="scientific">Dillenia turbinata</name>
    <dbReference type="NCBI Taxonomy" id="194707"/>
    <lineage>
        <taxon>Eukaryota</taxon>
        <taxon>Viridiplantae</taxon>
        <taxon>Streptophyta</taxon>
        <taxon>Embryophyta</taxon>
        <taxon>Tracheophyta</taxon>
        <taxon>Spermatophyta</taxon>
        <taxon>Magnoliopsida</taxon>
        <taxon>eudicotyledons</taxon>
        <taxon>Gunneridae</taxon>
        <taxon>Pentapetalae</taxon>
        <taxon>Dilleniales</taxon>
        <taxon>Dilleniaceae</taxon>
        <taxon>Dillenia</taxon>
    </lineage>
</organism>
<dbReference type="PANTHER" id="PTHR33872:SF2">
    <property type="entry name" value="DNA POLYMERASE EPSILON CATALYTIC SUBUNIT A"/>
    <property type="match status" value="1"/>
</dbReference>
<proteinExistence type="predicted"/>
<evidence type="ECO:0000313" key="1">
    <source>
        <dbReference type="EMBL" id="KAK6939476.1"/>
    </source>
</evidence>
<evidence type="ECO:0000313" key="2">
    <source>
        <dbReference type="Proteomes" id="UP001370490"/>
    </source>
</evidence>
<dbReference type="EMBL" id="JBAMMX010000005">
    <property type="protein sequence ID" value="KAK6939476.1"/>
    <property type="molecule type" value="Genomic_DNA"/>
</dbReference>
<protein>
    <submittedName>
        <fullName evidence="1">Uncharacterized protein</fullName>
    </submittedName>
</protein>
<feature type="non-terminal residue" evidence="1">
    <location>
        <position position="1"/>
    </location>
</feature>
<comment type="caution">
    <text evidence="1">The sequence shown here is derived from an EMBL/GenBank/DDBJ whole genome shotgun (WGS) entry which is preliminary data.</text>
</comment>
<name>A0AAN8W118_9MAGN</name>
<keyword evidence="2" id="KW-1185">Reference proteome</keyword>
<reference evidence="1 2" key="1">
    <citation type="submission" date="2023-12" db="EMBL/GenBank/DDBJ databases">
        <title>A high-quality genome assembly for Dillenia turbinata (Dilleniales).</title>
        <authorList>
            <person name="Chanderbali A."/>
        </authorList>
    </citation>
    <scope>NUCLEOTIDE SEQUENCE [LARGE SCALE GENOMIC DNA]</scope>
    <source>
        <strain evidence="1">LSX21</strain>
        <tissue evidence="1">Leaf</tissue>
    </source>
</reference>